<keyword evidence="3 7" id="KW-0812">Transmembrane</keyword>
<dbReference type="InterPro" id="IPR003807">
    <property type="entry name" value="DUF202"/>
</dbReference>
<evidence type="ECO:0000256" key="5">
    <source>
        <dbReference type="ARBA" id="ARBA00023136"/>
    </source>
</evidence>
<proteinExistence type="predicted"/>
<evidence type="ECO:0000256" key="4">
    <source>
        <dbReference type="ARBA" id="ARBA00022989"/>
    </source>
</evidence>
<comment type="subcellular location">
    <subcellularLocation>
        <location evidence="1">Cell membrane</location>
        <topology evidence="1">Multi-pass membrane protein</topology>
    </subcellularLocation>
</comment>
<dbReference type="PANTHER" id="PTHR34187:SF2">
    <property type="entry name" value="DUF202 DOMAIN-CONTAINING PROTEIN"/>
    <property type="match status" value="1"/>
</dbReference>
<dbReference type="EMBL" id="QWIQ01000525">
    <property type="protein sequence ID" value="RMY83347.1"/>
    <property type="molecule type" value="Genomic_DNA"/>
</dbReference>
<comment type="caution">
    <text evidence="9">The sequence shown here is derived from an EMBL/GenBank/DDBJ whole genome shotgun (WGS) entry which is preliminary data.</text>
</comment>
<evidence type="ECO:0000256" key="3">
    <source>
        <dbReference type="ARBA" id="ARBA00022692"/>
    </source>
</evidence>
<feature type="compositionally biased region" description="Polar residues" evidence="6">
    <location>
        <begin position="43"/>
        <end position="54"/>
    </location>
</feature>
<evidence type="ECO:0000256" key="6">
    <source>
        <dbReference type="SAM" id="MobiDB-lite"/>
    </source>
</evidence>
<dbReference type="InterPro" id="IPR052053">
    <property type="entry name" value="IM_YidH-like"/>
</dbReference>
<gene>
    <name evidence="9" type="ORF">D0862_11729</name>
</gene>
<accession>A0A3M7F3V4</accession>
<evidence type="ECO:0000256" key="1">
    <source>
        <dbReference type="ARBA" id="ARBA00004651"/>
    </source>
</evidence>
<feature type="compositionally biased region" description="Basic and acidic residues" evidence="6">
    <location>
        <begin position="111"/>
        <end position="131"/>
    </location>
</feature>
<keyword evidence="2" id="KW-1003">Cell membrane</keyword>
<evidence type="ECO:0000259" key="8">
    <source>
        <dbReference type="Pfam" id="PF02656"/>
    </source>
</evidence>
<name>A0A3M7F3V4_HORWE</name>
<dbReference type="GO" id="GO:0005886">
    <property type="term" value="C:plasma membrane"/>
    <property type="evidence" value="ECO:0007669"/>
    <property type="project" value="UniProtKB-SubCell"/>
</dbReference>
<sequence>MFPIMAPLPCSPASNSTASESHSHTASEESDDSLTTPRPGPSDPTQRTQANLSKPSLPPTLPGSPETARLVEPLRKASSPTQEQDADEEENLNEGRADGQRRNPYTYGSTLKDRDRTGGETENRPQPERTKSVTFHPHTSQPKIDRQGSYSSYMLGRKHSPNVSPHGGIRSRLSQDTEPGESSADESTAILPRERLPAGGAGGKKTSCYGAMAGENDEPNTGATGYDGSQEDPLEGRSSPLKRRKSASSKQGKSNRNASLPAQGQAQDQPSNEDEQEGGQGEQEGWWRTLVEKYGSVELENKGSVARDHLALERTFLAWLRTSLSFASIGIAVTQLFRLNTSLADSESTSSPSSSSSLSSDQLRQQAISIADQDRLRQVGKPLGATFLGISILILLLGFHRYFESQHYVIRGKFPASRGSIILVSLVACGLIVASLIVVVAVAPSAFRKT</sequence>
<dbReference type="Proteomes" id="UP000281468">
    <property type="component" value="Unassembled WGS sequence"/>
</dbReference>
<evidence type="ECO:0000313" key="9">
    <source>
        <dbReference type="EMBL" id="RMY83347.1"/>
    </source>
</evidence>
<feature type="compositionally biased region" description="Polar residues" evidence="6">
    <location>
        <begin position="248"/>
        <end position="270"/>
    </location>
</feature>
<organism evidence="9 10">
    <name type="scientific">Hortaea werneckii</name>
    <name type="common">Black yeast</name>
    <name type="synonym">Cladosporium werneckii</name>
    <dbReference type="NCBI Taxonomy" id="91943"/>
    <lineage>
        <taxon>Eukaryota</taxon>
        <taxon>Fungi</taxon>
        <taxon>Dikarya</taxon>
        <taxon>Ascomycota</taxon>
        <taxon>Pezizomycotina</taxon>
        <taxon>Dothideomycetes</taxon>
        <taxon>Dothideomycetidae</taxon>
        <taxon>Mycosphaerellales</taxon>
        <taxon>Teratosphaeriaceae</taxon>
        <taxon>Hortaea</taxon>
    </lineage>
</organism>
<evidence type="ECO:0000313" key="10">
    <source>
        <dbReference type="Proteomes" id="UP000281468"/>
    </source>
</evidence>
<dbReference type="AlphaFoldDB" id="A0A3M7F3V4"/>
<feature type="compositionally biased region" description="Polar residues" evidence="6">
    <location>
        <begin position="137"/>
        <end position="152"/>
    </location>
</feature>
<feature type="transmembrane region" description="Helical" evidence="7">
    <location>
        <begin position="421"/>
        <end position="447"/>
    </location>
</feature>
<feature type="transmembrane region" description="Helical" evidence="7">
    <location>
        <begin position="383"/>
        <end position="400"/>
    </location>
</feature>
<keyword evidence="4 7" id="KW-1133">Transmembrane helix</keyword>
<protein>
    <recommendedName>
        <fullName evidence="8">DUF202 domain-containing protein</fullName>
    </recommendedName>
</protein>
<feature type="domain" description="DUF202" evidence="8">
    <location>
        <begin position="307"/>
        <end position="407"/>
    </location>
</feature>
<feature type="region of interest" description="Disordered" evidence="6">
    <location>
        <begin position="1"/>
        <end position="285"/>
    </location>
</feature>
<reference evidence="9 10" key="1">
    <citation type="journal article" date="2018" name="BMC Genomics">
        <title>Genomic evidence for intraspecific hybridization in a clonal and extremely halotolerant yeast.</title>
        <authorList>
            <person name="Gostincar C."/>
            <person name="Stajich J.E."/>
            <person name="Zupancic J."/>
            <person name="Zalar P."/>
            <person name="Gunde-Cimerman N."/>
        </authorList>
    </citation>
    <scope>NUCLEOTIDE SEQUENCE [LARGE SCALE GENOMIC DNA]</scope>
    <source>
        <strain evidence="9 10">EXF-171</strain>
    </source>
</reference>
<dbReference type="PANTHER" id="PTHR34187">
    <property type="entry name" value="FGR18P"/>
    <property type="match status" value="1"/>
</dbReference>
<keyword evidence="5 7" id="KW-0472">Membrane</keyword>
<evidence type="ECO:0000256" key="2">
    <source>
        <dbReference type="ARBA" id="ARBA00022475"/>
    </source>
</evidence>
<dbReference type="VEuPathDB" id="FungiDB:BTJ68_10422"/>
<evidence type="ECO:0000256" key="7">
    <source>
        <dbReference type="SAM" id="Phobius"/>
    </source>
</evidence>
<dbReference type="Pfam" id="PF02656">
    <property type="entry name" value="DUF202"/>
    <property type="match status" value="1"/>
</dbReference>